<dbReference type="RefSeq" id="WP_099621176.1">
    <property type="nucleotide sequence ID" value="NZ_CP024201.1"/>
</dbReference>
<feature type="region of interest" description="Disordered" evidence="3">
    <location>
        <begin position="138"/>
        <end position="168"/>
    </location>
</feature>
<dbReference type="PANTHER" id="PTHR44591">
    <property type="entry name" value="STRESS RESPONSE REGULATOR PROTEIN 1"/>
    <property type="match status" value="1"/>
</dbReference>
<name>A0A2D2AV83_9CAUL</name>
<dbReference type="SMART" id="SM00448">
    <property type="entry name" value="REC"/>
    <property type="match status" value="1"/>
</dbReference>
<dbReference type="Gene3D" id="3.40.50.2300">
    <property type="match status" value="1"/>
</dbReference>
<dbReference type="InterPro" id="IPR050595">
    <property type="entry name" value="Bact_response_regulator"/>
</dbReference>
<dbReference type="Pfam" id="PF00072">
    <property type="entry name" value="Response_reg"/>
    <property type="match status" value="1"/>
</dbReference>
<organism evidence="5 6">
    <name type="scientific">Caulobacter mirabilis</name>
    <dbReference type="NCBI Taxonomy" id="69666"/>
    <lineage>
        <taxon>Bacteria</taxon>
        <taxon>Pseudomonadati</taxon>
        <taxon>Pseudomonadota</taxon>
        <taxon>Alphaproteobacteria</taxon>
        <taxon>Caulobacterales</taxon>
        <taxon>Caulobacteraceae</taxon>
        <taxon>Caulobacter</taxon>
    </lineage>
</organism>
<feature type="domain" description="Response regulatory" evidence="4">
    <location>
        <begin position="7"/>
        <end position="126"/>
    </location>
</feature>
<keyword evidence="6" id="KW-1185">Reference proteome</keyword>
<dbReference type="InterPro" id="IPR011006">
    <property type="entry name" value="CheY-like_superfamily"/>
</dbReference>
<dbReference type="PROSITE" id="PS50110">
    <property type="entry name" value="RESPONSE_REGULATORY"/>
    <property type="match status" value="1"/>
</dbReference>
<evidence type="ECO:0000256" key="3">
    <source>
        <dbReference type="SAM" id="MobiDB-lite"/>
    </source>
</evidence>
<keyword evidence="1 2" id="KW-0597">Phosphoprotein</keyword>
<dbReference type="GO" id="GO:0000160">
    <property type="term" value="P:phosphorelay signal transduction system"/>
    <property type="evidence" value="ECO:0007669"/>
    <property type="project" value="InterPro"/>
</dbReference>
<evidence type="ECO:0000313" key="6">
    <source>
        <dbReference type="Proteomes" id="UP000228945"/>
    </source>
</evidence>
<accession>A0A2D2AV83</accession>
<feature type="modified residue" description="4-aspartylphosphate" evidence="2">
    <location>
        <position position="57"/>
    </location>
</feature>
<protein>
    <submittedName>
        <fullName evidence="5">Two-component system response regulator</fullName>
    </submittedName>
</protein>
<dbReference type="PANTHER" id="PTHR44591:SF3">
    <property type="entry name" value="RESPONSE REGULATORY DOMAIN-CONTAINING PROTEIN"/>
    <property type="match status" value="1"/>
</dbReference>
<evidence type="ECO:0000259" key="4">
    <source>
        <dbReference type="PROSITE" id="PS50110"/>
    </source>
</evidence>
<gene>
    <name evidence="5" type="ORF">CSW64_05580</name>
</gene>
<dbReference type="KEGG" id="cmb:CSW64_05580"/>
<evidence type="ECO:0000256" key="2">
    <source>
        <dbReference type="PROSITE-ProRule" id="PRU00169"/>
    </source>
</evidence>
<reference evidence="5 6" key="1">
    <citation type="submission" date="2017-10" db="EMBL/GenBank/DDBJ databases">
        <title>Genome sequence of Caulobacter mirabilis FWC38.</title>
        <authorList>
            <person name="Fiebig A."/>
            <person name="Crosson S."/>
        </authorList>
    </citation>
    <scope>NUCLEOTIDE SEQUENCE [LARGE SCALE GENOMIC DNA]</scope>
    <source>
        <strain evidence="5 6">FWC 38</strain>
    </source>
</reference>
<sequence>MQFESLKILLVDDNQHMRILLIEILRAIGIRRVLEANDGAEALQALRDHDIDIIITDLAMQPLDGIDFVRLVRLSPESPNPMCPIIMVTGHSTQRRVEEARDAGVNEFLAKPVTPRGVLERIGEIIDNARPFIRTDDYFGPDRRRRVDPDHIGPWRRAGDPGMPPRGE</sequence>
<evidence type="ECO:0000256" key="1">
    <source>
        <dbReference type="ARBA" id="ARBA00022553"/>
    </source>
</evidence>
<dbReference type="InterPro" id="IPR001789">
    <property type="entry name" value="Sig_transdc_resp-reg_receiver"/>
</dbReference>
<dbReference type="AlphaFoldDB" id="A0A2D2AV83"/>
<dbReference type="Proteomes" id="UP000228945">
    <property type="component" value="Chromosome"/>
</dbReference>
<dbReference type="SUPFAM" id="SSF52172">
    <property type="entry name" value="CheY-like"/>
    <property type="match status" value="1"/>
</dbReference>
<proteinExistence type="predicted"/>
<dbReference type="OrthoDB" id="9786548at2"/>
<evidence type="ECO:0000313" key="5">
    <source>
        <dbReference type="EMBL" id="ATQ41919.1"/>
    </source>
</evidence>
<dbReference type="EMBL" id="CP024201">
    <property type="protein sequence ID" value="ATQ41919.1"/>
    <property type="molecule type" value="Genomic_DNA"/>
</dbReference>
<feature type="compositionally biased region" description="Basic and acidic residues" evidence="3">
    <location>
        <begin position="138"/>
        <end position="159"/>
    </location>
</feature>